<dbReference type="Pfam" id="PF00037">
    <property type="entry name" value="Fer4"/>
    <property type="match status" value="1"/>
</dbReference>
<evidence type="ECO:0000313" key="10">
    <source>
        <dbReference type="EMBL" id="HGF33866.1"/>
    </source>
</evidence>
<dbReference type="EMBL" id="DTMF01000146">
    <property type="protein sequence ID" value="HGF33866.1"/>
    <property type="molecule type" value="Genomic_DNA"/>
</dbReference>
<feature type="domain" description="4Fe-4S ferredoxin-type" evidence="8">
    <location>
        <begin position="22"/>
        <end position="54"/>
    </location>
</feature>
<dbReference type="SFLD" id="SFLDS00029">
    <property type="entry name" value="Radical_SAM"/>
    <property type="match status" value="1"/>
</dbReference>
<dbReference type="GO" id="GO:0003824">
    <property type="term" value="F:catalytic activity"/>
    <property type="evidence" value="ECO:0007669"/>
    <property type="project" value="InterPro"/>
</dbReference>
<evidence type="ECO:0000256" key="1">
    <source>
        <dbReference type="ARBA" id="ARBA00001966"/>
    </source>
</evidence>
<dbReference type="PROSITE" id="PS00198">
    <property type="entry name" value="4FE4S_FER_1"/>
    <property type="match status" value="1"/>
</dbReference>
<accession>A0A7C3Z0S2</accession>
<evidence type="ECO:0000259" key="8">
    <source>
        <dbReference type="PROSITE" id="PS51379"/>
    </source>
</evidence>
<proteinExistence type="predicted"/>
<name>A0A7C3Z0S2_9BACT</name>
<dbReference type="CDD" id="cd00207">
    <property type="entry name" value="fer2"/>
    <property type="match status" value="1"/>
</dbReference>
<dbReference type="SUPFAM" id="SSF54862">
    <property type="entry name" value="4Fe-4S ferredoxins"/>
    <property type="match status" value="1"/>
</dbReference>
<sequence>MSPFKLHTVWRDLSRCTGCDYCHTAIDCPGEENCTGCGACVAACPFEARQLVESREPRAEVELILDGQPVQVPERITLLQALELRGYTIGTFPGEGQITAPCRTGGCWTCAVQVDGELKPSCITPVKAGMVVEADPAKLSRREPQRLVFGFSGHMVGGVGTPWEAKAARGGWVEVACFAAGCILRCPTCQNWETTFRSRGEPLTAELAALFLTRARRRYGVNRLAISGGECSLNRPWLLEFIRHLKELNPDPQARFHVDTNSVYLTPAYLEELVQAGLTDIGCDLKGLELSTFQKITGIRDPEVAARLWTQAWEAAAYLLTGLWRRVFVGIGLPYNAALISSDELAALGAKLAAWQPEVQVTVLDYRPEFRRLDLVRPSTAEMLGIKRLLERAGLKKVICQTYGGHIGPG</sequence>
<dbReference type="PROSITE" id="PS51379">
    <property type="entry name" value="4FE4S_FER_2"/>
    <property type="match status" value="1"/>
</dbReference>
<keyword evidence="6" id="KW-0411">Iron-sulfur</keyword>
<dbReference type="InterPro" id="IPR034457">
    <property type="entry name" value="Organic_radical-activating"/>
</dbReference>
<dbReference type="CDD" id="cd01335">
    <property type="entry name" value="Radical_SAM"/>
    <property type="match status" value="1"/>
</dbReference>
<dbReference type="Gene3D" id="3.20.20.70">
    <property type="entry name" value="Aldolase class I"/>
    <property type="match status" value="1"/>
</dbReference>
<evidence type="ECO:0000256" key="4">
    <source>
        <dbReference type="ARBA" id="ARBA00022723"/>
    </source>
</evidence>
<keyword evidence="5" id="KW-0408">Iron</keyword>
<evidence type="ECO:0000259" key="9">
    <source>
        <dbReference type="PROSITE" id="PS51918"/>
    </source>
</evidence>
<reference evidence="10" key="1">
    <citation type="journal article" date="2020" name="mSystems">
        <title>Genome- and Community-Level Interaction Insights into Carbon Utilization and Element Cycling Functions of Hydrothermarchaeota in Hydrothermal Sediment.</title>
        <authorList>
            <person name="Zhou Z."/>
            <person name="Liu Y."/>
            <person name="Xu W."/>
            <person name="Pan J."/>
            <person name="Luo Z.H."/>
            <person name="Li M."/>
        </authorList>
    </citation>
    <scope>NUCLEOTIDE SEQUENCE [LARGE SCALE GENOMIC DNA]</scope>
    <source>
        <strain evidence="10">SpSt-897</strain>
    </source>
</reference>
<comment type="cofactor">
    <cofactor evidence="1">
        <name>[4Fe-4S] cluster</name>
        <dbReference type="ChEBI" id="CHEBI:49883"/>
    </cofactor>
</comment>
<protein>
    <submittedName>
        <fullName evidence="10">4Fe-4S cluster-binding domain-containing protein</fullName>
    </submittedName>
</protein>
<dbReference type="PANTHER" id="PTHR30352">
    <property type="entry name" value="PYRUVATE FORMATE-LYASE-ACTIVATING ENZYME"/>
    <property type="match status" value="1"/>
</dbReference>
<dbReference type="InterPro" id="IPR001041">
    <property type="entry name" value="2Fe-2S_ferredoxin-type"/>
</dbReference>
<dbReference type="InterPro" id="IPR013785">
    <property type="entry name" value="Aldolase_TIM"/>
</dbReference>
<evidence type="ECO:0000256" key="2">
    <source>
        <dbReference type="ARBA" id="ARBA00022485"/>
    </source>
</evidence>
<feature type="domain" description="2Fe-2S ferredoxin-type" evidence="7">
    <location>
        <begin position="59"/>
        <end position="138"/>
    </location>
</feature>
<dbReference type="Gene3D" id="3.30.70.20">
    <property type="match status" value="1"/>
</dbReference>
<feature type="domain" description="Radical SAM core" evidence="9">
    <location>
        <begin position="168"/>
        <end position="396"/>
    </location>
</feature>
<gene>
    <name evidence="10" type="ORF">ENW96_05680</name>
</gene>
<dbReference type="InterPro" id="IPR017896">
    <property type="entry name" value="4Fe4S_Fe-S-bd"/>
</dbReference>
<evidence type="ECO:0000256" key="6">
    <source>
        <dbReference type="ARBA" id="ARBA00023014"/>
    </source>
</evidence>
<keyword evidence="4" id="KW-0479">Metal-binding</keyword>
<comment type="caution">
    <text evidence="10">The sequence shown here is derived from an EMBL/GenBank/DDBJ whole genome shotgun (WGS) entry which is preliminary data.</text>
</comment>
<dbReference type="PROSITE" id="PS51085">
    <property type="entry name" value="2FE2S_FER_2"/>
    <property type="match status" value="1"/>
</dbReference>
<dbReference type="Pfam" id="PF13510">
    <property type="entry name" value="Fer2_4"/>
    <property type="match status" value="1"/>
</dbReference>
<dbReference type="PANTHER" id="PTHR30352:SF13">
    <property type="entry name" value="GLYCYL-RADICAL ENZYME ACTIVATING ENZYME YJJW-RELATED"/>
    <property type="match status" value="1"/>
</dbReference>
<dbReference type="Pfam" id="PF04055">
    <property type="entry name" value="Radical_SAM"/>
    <property type="match status" value="1"/>
</dbReference>
<dbReference type="PROSITE" id="PS51918">
    <property type="entry name" value="RADICAL_SAM"/>
    <property type="match status" value="1"/>
</dbReference>
<dbReference type="InterPro" id="IPR058240">
    <property type="entry name" value="rSAM_sf"/>
</dbReference>
<dbReference type="GO" id="GO:0051539">
    <property type="term" value="F:4 iron, 4 sulfur cluster binding"/>
    <property type="evidence" value="ECO:0007669"/>
    <property type="project" value="UniProtKB-KW"/>
</dbReference>
<dbReference type="InterPro" id="IPR017900">
    <property type="entry name" value="4Fe4S_Fe_S_CS"/>
</dbReference>
<keyword evidence="3" id="KW-0949">S-adenosyl-L-methionine</keyword>
<keyword evidence="2" id="KW-0004">4Fe-4S</keyword>
<dbReference type="InterPro" id="IPR036010">
    <property type="entry name" value="2Fe-2S_ferredoxin-like_sf"/>
</dbReference>
<dbReference type="GO" id="GO:0046872">
    <property type="term" value="F:metal ion binding"/>
    <property type="evidence" value="ECO:0007669"/>
    <property type="project" value="UniProtKB-KW"/>
</dbReference>
<dbReference type="AlphaFoldDB" id="A0A7C3Z0S2"/>
<evidence type="ECO:0000259" key="7">
    <source>
        <dbReference type="PROSITE" id="PS51085"/>
    </source>
</evidence>
<dbReference type="InterPro" id="IPR007197">
    <property type="entry name" value="rSAM"/>
</dbReference>
<organism evidence="10">
    <name type="scientific">Desulfobacca acetoxidans</name>
    <dbReference type="NCBI Taxonomy" id="60893"/>
    <lineage>
        <taxon>Bacteria</taxon>
        <taxon>Pseudomonadati</taxon>
        <taxon>Thermodesulfobacteriota</taxon>
        <taxon>Desulfobaccia</taxon>
        <taxon>Desulfobaccales</taxon>
        <taxon>Desulfobaccaceae</taxon>
        <taxon>Desulfobacca</taxon>
    </lineage>
</organism>
<dbReference type="SUPFAM" id="SSF54292">
    <property type="entry name" value="2Fe-2S ferredoxin-like"/>
    <property type="match status" value="1"/>
</dbReference>
<evidence type="ECO:0000256" key="5">
    <source>
        <dbReference type="ARBA" id="ARBA00023004"/>
    </source>
</evidence>
<dbReference type="SUPFAM" id="SSF102114">
    <property type="entry name" value="Radical SAM enzymes"/>
    <property type="match status" value="1"/>
</dbReference>
<evidence type="ECO:0000256" key="3">
    <source>
        <dbReference type="ARBA" id="ARBA00022691"/>
    </source>
</evidence>
<dbReference type="Gene3D" id="3.10.20.740">
    <property type="match status" value="1"/>
</dbReference>